<accession>A0A3B6IY88</accession>
<dbReference type="Gramene" id="TraesLDM4B03G02411540.1">
    <property type="protein sequence ID" value="TraesLDM4B03G02411540.1.CDS1"/>
    <property type="gene ID" value="TraesLDM4B03G02411540"/>
</dbReference>
<dbReference type="Gramene" id="TraesJAG4B03G02407330.1">
    <property type="protein sequence ID" value="TraesJAG4B03G02407330.1.CDS1"/>
    <property type="gene ID" value="TraesJAG4B03G02407330"/>
</dbReference>
<evidence type="ECO:0000313" key="2">
    <source>
        <dbReference type="EnsemblPlants" id="TraesCS4B02G389200.1.cds1"/>
    </source>
</evidence>
<dbReference type="Gramene" id="TraesNOR4B03G02428210.1">
    <property type="protein sequence ID" value="TraesNOR4B03G02428210.1.CDS1"/>
    <property type="gene ID" value="TraesNOR4B03G02428210"/>
</dbReference>
<reference evidence="2" key="1">
    <citation type="submission" date="2018-08" db="EMBL/GenBank/DDBJ databases">
        <authorList>
            <person name="Rossello M."/>
        </authorList>
    </citation>
    <scope>NUCLEOTIDE SEQUENCE [LARGE SCALE GENOMIC DNA]</scope>
    <source>
        <strain evidence="2">cv. Chinese Spring</strain>
    </source>
</reference>
<name>A0A3B6IY88_WHEAT</name>
<protein>
    <recommendedName>
        <fullName evidence="1">F-box protein AT5G49610-like beta-propeller domain-containing protein</fullName>
    </recommendedName>
</protein>
<dbReference type="Pfam" id="PF23635">
    <property type="entry name" value="Beta-prop_AT5G49610-like"/>
    <property type="match status" value="1"/>
</dbReference>
<dbReference type="Gramene" id="TraesCAD_scaffold_026444_01G000200.1">
    <property type="protein sequence ID" value="TraesCAD_scaffold_026444_01G000200.1"/>
    <property type="gene ID" value="TraesCAD_scaffold_026444_01G000200"/>
</dbReference>
<dbReference type="InterPro" id="IPR036047">
    <property type="entry name" value="F-box-like_dom_sf"/>
</dbReference>
<dbReference type="Gramene" id="TraesARI4B03G02447620.1">
    <property type="protein sequence ID" value="TraesARI4B03G02447620.1.CDS1"/>
    <property type="gene ID" value="TraesARI4B03G02447620"/>
</dbReference>
<dbReference type="Gramene" id="TraesLAC4B03G02363190.1">
    <property type="protein sequence ID" value="TraesLAC4B03G02363190.1.CDS1"/>
    <property type="gene ID" value="TraesLAC4B03G02363190"/>
</dbReference>
<dbReference type="Gramene" id="TraesJUL4B03G02428910.1">
    <property type="protein sequence ID" value="TraesJUL4B03G02428910.1.CDS1"/>
    <property type="gene ID" value="TraesJUL4B03G02428910"/>
</dbReference>
<reference evidence="2" key="2">
    <citation type="submission" date="2018-10" db="UniProtKB">
        <authorList>
            <consortium name="EnsemblPlants"/>
        </authorList>
    </citation>
    <scope>IDENTIFICATION</scope>
</reference>
<dbReference type="AlphaFoldDB" id="A0A3B6IY88"/>
<dbReference type="Proteomes" id="UP000019116">
    <property type="component" value="Chromosome 4B"/>
</dbReference>
<feature type="domain" description="F-box protein AT5G49610-like beta-propeller" evidence="1">
    <location>
        <begin position="142"/>
        <end position="418"/>
    </location>
</feature>
<keyword evidence="3" id="KW-1185">Reference proteome</keyword>
<evidence type="ECO:0000259" key="1">
    <source>
        <dbReference type="Pfam" id="PF23635"/>
    </source>
</evidence>
<dbReference type="OrthoDB" id="698888at2759"/>
<dbReference type="Gramene" id="TraesWEE_scaffold_028453_01G000300.1">
    <property type="protein sequence ID" value="TraesWEE_scaffold_028453_01G000300.1"/>
    <property type="gene ID" value="TraesWEE_scaffold_028453_01G000300"/>
</dbReference>
<dbReference type="InterPro" id="IPR056594">
    <property type="entry name" value="AT5G49610-like_b-prop"/>
</dbReference>
<sequence length="435" mass="47814">MGSQLLAAAPPAKRPLISSTITTTTTHATAGDGTTTTISSLGQDQLLDIFLRLPNLPALIRAALTCRPWLGAVRSSRSFRRLFRALHPAPLIGLFIDIDGAAAPSFVPLRRSDPNVIAAVRRGDFLLTSLPVNADEDTSWCITDCRHGYVLLWNKIVWKKPTVAAVNPMTWALDIIPVPRDVWAGRSGRRRHFAFLGFHLLSSQENPRSFRVVCVCADKQRVRVAVFSPETRNWVVHPWVHVGGDNSLKSSAGTLVGGSVYWPFHGEGRMIRINTATMDISFVDLPSQIKVYGHNFKAGETKDGQLCIVYASDDFLLRAWTRSLDADGIEVWVLKNILSLSEGIDEITEGCAVDLPVDLKVVQVRSGYVYLSATCMTHPGTLRCWFISLSLETTEFELLVHGCFGGSVCPYNMAWPPCLVGDDGSIGHHEVEGSH</sequence>
<dbReference type="Gramene" id="TraesCS4B03G0992500.1">
    <property type="protein sequence ID" value="TraesCS4B03G0992500.1.CDS1"/>
    <property type="gene ID" value="TraesCS4B03G0992500"/>
</dbReference>
<evidence type="ECO:0000313" key="3">
    <source>
        <dbReference type="Proteomes" id="UP000019116"/>
    </source>
</evidence>
<proteinExistence type="predicted"/>
<gene>
    <name evidence="2" type="primary">LOC123089803</name>
</gene>
<dbReference type="RefSeq" id="XP_044367314.1">
    <property type="nucleotide sequence ID" value="XM_044511379.1"/>
</dbReference>
<dbReference type="Gramene" id="TraesMAC4B03G02408210.1">
    <property type="protein sequence ID" value="TraesMAC4B03G02408210.1.CDS1"/>
    <property type="gene ID" value="TraesMAC4B03G02408210"/>
</dbReference>
<dbReference type="Gramene" id="TraesCS4B02G389200.1">
    <property type="protein sequence ID" value="TraesCS4B02G389200.1.cds1"/>
    <property type="gene ID" value="TraesCS4B02G389200"/>
</dbReference>
<dbReference type="SUPFAM" id="SSF81383">
    <property type="entry name" value="F-box domain"/>
    <property type="match status" value="1"/>
</dbReference>
<organism evidence="2">
    <name type="scientific">Triticum aestivum</name>
    <name type="common">Wheat</name>
    <dbReference type="NCBI Taxonomy" id="4565"/>
    <lineage>
        <taxon>Eukaryota</taxon>
        <taxon>Viridiplantae</taxon>
        <taxon>Streptophyta</taxon>
        <taxon>Embryophyta</taxon>
        <taxon>Tracheophyta</taxon>
        <taxon>Spermatophyta</taxon>
        <taxon>Magnoliopsida</taxon>
        <taxon>Liliopsida</taxon>
        <taxon>Poales</taxon>
        <taxon>Poaceae</taxon>
        <taxon>BOP clade</taxon>
        <taxon>Pooideae</taxon>
        <taxon>Triticodae</taxon>
        <taxon>Triticeae</taxon>
        <taxon>Triticinae</taxon>
        <taxon>Triticum</taxon>
    </lineage>
</organism>
<dbReference type="EnsemblPlants" id="TraesCS4B02G389200.1">
    <property type="protein sequence ID" value="TraesCS4B02G389200.1.cds1"/>
    <property type="gene ID" value="TraesCS4B02G389200"/>
</dbReference>
<dbReference type="Gramene" id="TraesSTA4B03G02404640.1">
    <property type="protein sequence ID" value="TraesSTA4B03G02404640.1.CDS1"/>
    <property type="gene ID" value="TraesSTA4B03G02404640"/>
</dbReference>
<dbReference type="PANTHER" id="PTHR33207">
    <property type="entry name" value="F-BOX DOMAIN CONTAINING PROTEIN-RELATED"/>
    <property type="match status" value="1"/>
</dbReference>
<dbReference type="Gramene" id="TraesSYM4B03G02437070.1">
    <property type="protein sequence ID" value="TraesSYM4B03G02437070.1.CDS1"/>
    <property type="gene ID" value="TraesSYM4B03G02437070"/>
</dbReference>
<dbReference type="Gramene" id="TraesCLE_scaffold_029303_01G000500.1">
    <property type="protein sequence ID" value="TraesCLE_scaffold_029303_01G000500.1"/>
    <property type="gene ID" value="TraesCLE_scaffold_029303_01G000500"/>
</dbReference>
<dbReference type="GeneID" id="123089803"/>
<dbReference type="STRING" id="4565.A0A3B6IY88"/>